<dbReference type="GO" id="GO:0004842">
    <property type="term" value="F:ubiquitin-protein transferase activity"/>
    <property type="evidence" value="ECO:0007669"/>
    <property type="project" value="InterPro"/>
</dbReference>
<dbReference type="Pfam" id="PF13639">
    <property type="entry name" value="zf-RING_2"/>
    <property type="match status" value="1"/>
</dbReference>
<dbReference type="PANTHER" id="PTHR46798">
    <property type="entry name" value="OS09G0511500 PROTEIN"/>
    <property type="match status" value="1"/>
</dbReference>
<dbReference type="PROSITE" id="PS50089">
    <property type="entry name" value="ZF_RING_2"/>
    <property type="match status" value="1"/>
</dbReference>
<dbReference type="GO" id="GO:0008270">
    <property type="term" value="F:zinc ion binding"/>
    <property type="evidence" value="ECO:0007669"/>
    <property type="project" value="UniProtKB-KW"/>
</dbReference>
<name>A0AAD7VJ84_QUISA</name>
<feature type="compositionally biased region" description="Polar residues" evidence="2">
    <location>
        <begin position="417"/>
        <end position="434"/>
    </location>
</feature>
<dbReference type="PANTHER" id="PTHR46798:SF3">
    <property type="entry name" value="RING FINGER FAMILY PROTEIN"/>
    <property type="match status" value="1"/>
</dbReference>
<dbReference type="InterPro" id="IPR044274">
    <property type="entry name" value="RFI2"/>
</dbReference>
<sequence>MGLGSDEDVVVDDGDGGGGGARRDTVGGKLFGSVSCSICLEVVADNGDRSWAKLQCGHQFHLDCIGSAFNIKGAMQCPNCRKIQKGQWLYANGSRSYPEFSMDDWAHDEDLYDLSYSEMSFGVHWCPFGSLTRLPSSFEGRLFKCFCTWEGVWVGLHLKISMYGEGEFSSAAYHDILGQHAIFSEHPAVSSANHPCPYIAYFGPVHPSTSNSGGSVSEPSNFSNHWNAPSVPSELPTSYAFPAVDLHYHSWEHHSSPFSAASGRLGSADQPSIIPGSQRPSRASPFPVGHSSAARAGSSVASSMIPPYPGSNARARDRVQALQAYYQQQQPSNSTTLRTPINPSTRRSSSHRGLAQVAPVASPSDQIGGFYFIPSGSSGRSFQEHENLLPSRFHAWERDRLPPLQLNHVDRDSTWGTYHQGASGSNQGIRSSTFRLRHGSERMS</sequence>
<dbReference type="KEGG" id="qsa:O6P43_007481"/>
<feature type="region of interest" description="Disordered" evidence="2">
    <location>
        <begin position="1"/>
        <end position="20"/>
    </location>
</feature>
<dbReference type="InterPro" id="IPR001841">
    <property type="entry name" value="Znf_RING"/>
</dbReference>
<keyword evidence="1" id="KW-0862">Zinc</keyword>
<dbReference type="SMART" id="SM00184">
    <property type="entry name" value="RING"/>
    <property type="match status" value="1"/>
</dbReference>
<gene>
    <name evidence="4" type="ORF">O6P43_007481</name>
</gene>
<evidence type="ECO:0000259" key="3">
    <source>
        <dbReference type="PROSITE" id="PS50089"/>
    </source>
</evidence>
<keyword evidence="1" id="KW-0479">Metal-binding</keyword>
<evidence type="ECO:0000313" key="5">
    <source>
        <dbReference type="Proteomes" id="UP001163823"/>
    </source>
</evidence>
<dbReference type="SUPFAM" id="SSF57850">
    <property type="entry name" value="RING/U-box"/>
    <property type="match status" value="1"/>
</dbReference>
<dbReference type="InterPro" id="IPR013083">
    <property type="entry name" value="Znf_RING/FYVE/PHD"/>
</dbReference>
<evidence type="ECO:0000313" key="4">
    <source>
        <dbReference type="EMBL" id="KAJ7977931.1"/>
    </source>
</evidence>
<proteinExistence type="predicted"/>
<feature type="region of interest" description="Disordered" evidence="2">
    <location>
        <begin position="260"/>
        <end position="303"/>
    </location>
</feature>
<protein>
    <submittedName>
        <fullName evidence="4">RING-H2 finger protein</fullName>
    </submittedName>
</protein>
<evidence type="ECO:0000256" key="1">
    <source>
        <dbReference type="PROSITE-ProRule" id="PRU00175"/>
    </source>
</evidence>
<organism evidence="4 5">
    <name type="scientific">Quillaja saponaria</name>
    <name type="common">Soap bark tree</name>
    <dbReference type="NCBI Taxonomy" id="32244"/>
    <lineage>
        <taxon>Eukaryota</taxon>
        <taxon>Viridiplantae</taxon>
        <taxon>Streptophyta</taxon>
        <taxon>Embryophyta</taxon>
        <taxon>Tracheophyta</taxon>
        <taxon>Spermatophyta</taxon>
        <taxon>Magnoliopsida</taxon>
        <taxon>eudicotyledons</taxon>
        <taxon>Gunneridae</taxon>
        <taxon>Pentapetalae</taxon>
        <taxon>rosids</taxon>
        <taxon>fabids</taxon>
        <taxon>Fabales</taxon>
        <taxon>Quillajaceae</taxon>
        <taxon>Quillaja</taxon>
    </lineage>
</organism>
<dbReference type="Gene3D" id="3.30.40.10">
    <property type="entry name" value="Zinc/RING finger domain, C3HC4 (zinc finger)"/>
    <property type="match status" value="1"/>
</dbReference>
<keyword evidence="1" id="KW-0863">Zinc-finger</keyword>
<feature type="region of interest" description="Disordered" evidence="2">
    <location>
        <begin position="417"/>
        <end position="444"/>
    </location>
</feature>
<feature type="compositionally biased region" description="Acidic residues" evidence="2">
    <location>
        <begin position="1"/>
        <end position="15"/>
    </location>
</feature>
<feature type="region of interest" description="Disordered" evidence="2">
    <location>
        <begin position="326"/>
        <end position="354"/>
    </location>
</feature>
<reference evidence="4" key="1">
    <citation type="journal article" date="2023" name="Science">
        <title>Elucidation of the pathway for biosynthesis of saponin adjuvants from the soapbark tree.</title>
        <authorList>
            <person name="Reed J."/>
            <person name="Orme A."/>
            <person name="El-Demerdash A."/>
            <person name="Owen C."/>
            <person name="Martin L.B.B."/>
            <person name="Misra R.C."/>
            <person name="Kikuchi S."/>
            <person name="Rejzek M."/>
            <person name="Martin A.C."/>
            <person name="Harkess A."/>
            <person name="Leebens-Mack J."/>
            <person name="Louveau T."/>
            <person name="Stephenson M.J."/>
            <person name="Osbourn A."/>
        </authorList>
    </citation>
    <scope>NUCLEOTIDE SEQUENCE</scope>
    <source>
        <strain evidence="4">S10</strain>
    </source>
</reference>
<dbReference type="EMBL" id="JARAOO010000003">
    <property type="protein sequence ID" value="KAJ7977931.1"/>
    <property type="molecule type" value="Genomic_DNA"/>
</dbReference>
<comment type="caution">
    <text evidence="4">The sequence shown here is derived from an EMBL/GenBank/DDBJ whole genome shotgun (WGS) entry which is preliminary data.</text>
</comment>
<feature type="compositionally biased region" description="Polar residues" evidence="2">
    <location>
        <begin position="331"/>
        <end position="347"/>
    </location>
</feature>
<keyword evidence="5" id="KW-1185">Reference proteome</keyword>
<feature type="domain" description="RING-type" evidence="3">
    <location>
        <begin position="36"/>
        <end position="81"/>
    </location>
</feature>
<evidence type="ECO:0000256" key="2">
    <source>
        <dbReference type="SAM" id="MobiDB-lite"/>
    </source>
</evidence>
<accession>A0AAD7VJ84</accession>
<feature type="compositionally biased region" description="Low complexity" evidence="2">
    <location>
        <begin position="291"/>
        <end position="303"/>
    </location>
</feature>
<dbReference type="AlphaFoldDB" id="A0AAD7VJ84"/>
<dbReference type="Proteomes" id="UP001163823">
    <property type="component" value="Chromosome 3"/>
</dbReference>